<name>A0ABZ3H290_GEOAI</name>
<dbReference type="InterPro" id="IPR025595">
    <property type="entry name" value="PterinBD-DUF4346"/>
</dbReference>
<dbReference type="PROSITE" id="PS50972">
    <property type="entry name" value="PTERIN_BINDING"/>
    <property type="match status" value="1"/>
</dbReference>
<organism evidence="2 3">
    <name type="scientific">Geoglobus acetivorans</name>
    <dbReference type="NCBI Taxonomy" id="565033"/>
    <lineage>
        <taxon>Archaea</taxon>
        <taxon>Methanobacteriati</taxon>
        <taxon>Methanobacteriota</taxon>
        <taxon>Archaeoglobi</taxon>
        <taxon>Archaeoglobales</taxon>
        <taxon>Archaeoglobaceae</taxon>
        <taxon>Geoglobus</taxon>
    </lineage>
</organism>
<dbReference type="RefSeq" id="WP_193808101.1">
    <property type="nucleotide sequence ID" value="NZ_CP087714.1"/>
</dbReference>
<dbReference type="Proteomes" id="UP001492541">
    <property type="component" value="Chromosome"/>
</dbReference>
<dbReference type="InterPro" id="IPR011005">
    <property type="entry name" value="Dihydropteroate_synth-like_sf"/>
</dbReference>
<dbReference type="EMBL" id="CP087714">
    <property type="protein sequence ID" value="XAT62938.1"/>
    <property type="molecule type" value="Genomic_DNA"/>
</dbReference>
<evidence type="ECO:0000313" key="2">
    <source>
        <dbReference type="EMBL" id="XAT62938.1"/>
    </source>
</evidence>
<dbReference type="SUPFAM" id="SSF51717">
    <property type="entry name" value="Dihydropteroate synthetase-like"/>
    <property type="match status" value="1"/>
</dbReference>
<evidence type="ECO:0000259" key="1">
    <source>
        <dbReference type="PROSITE" id="PS50972"/>
    </source>
</evidence>
<dbReference type="GeneID" id="90449356"/>
<accession>A0ABZ3H290</accession>
<feature type="domain" description="Pterin-binding" evidence="1">
    <location>
        <begin position="124"/>
        <end position="387"/>
    </location>
</feature>
<protein>
    <submittedName>
        <fullName evidence="2">Dihydropteroate synthase-like protein</fullName>
    </submittedName>
</protein>
<dbReference type="Pfam" id="PF00809">
    <property type="entry name" value="Pterin_bind"/>
    <property type="match status" value="1"/>
</dbReference>
<keyword evidence="3" id="KW-1185">Reference proteome</keyword>
<evidence type="ECO:0000313" key="3">
    <source>
        <dbReference type="Proteomes" id="UP001492541"/>
    </source>
</evidence>
<dbReference type="Gene3D" id="3.20.20.20">
    <property type="entry name" value="Dihydropteroate synthase-like"/>
    <property type="match status" value="1"/>
</dbReference>
<dbReference type="InterPro" id="IPR000489">
    <property type="entry name" value="Pterin-binding_dom"/>
</dbReference>
<proteinExistence type="predicted"/>
<reference evidence="2 3" key="1">
    <citation type="submission" date="2021-11" db="EMBL/GenBank/DDBJ databases">
        <title>Whole genome of Geoglobus acetivorans.</title>
        <authorList>
            <person name="Liu D."/>
        </authorList>
    </citation>
    <scope>NUCLEOTIDE SEQUENCE [LARGE SCALE GENOMIC DNA]</scope>
    <source>
        <strain evidence="2 3">SBH6</strain>
    </source>
</reference>
<sequence>MKVLLVTGRLAEKMVRENAMGNDVHVADVDVAAFVSEKDLENLDLSDYDLVLVPGLAKGRWRELEKESGVKIRLGPIHAYDIPSILKRLDEIELSHEIPADRLVEIDRRNEILKEIETLEKGVFDINGIVIGGESRLKVVAEIVDATELERYELVERIEHYLESGADIIDLGIPISFSTEDVKKAVKIAKDCCNAVSIDTFSPRAIRAGVESGADMVMSISLSNLKALNYIKDQAVVAVERNPVRLKWLVDFIKTKTDRVIADPVLDINGFFDSLARYRKYREIDVTTPMLFGSGNITELFDADSVGMNGILAYIAEELKADLLFTTEASVKTRGCIKELRTASIMVRGAKIKESPPKDLGISLLVLKEKRKVAEAQDLREYIEAEKSERFVRDPAGDFRIWISGNKIVCSHEKAIIAGRDAKSIIDTILRLKLVTRLDHAAYLGRELKKAEMALKLGKNYVQDMPLDFGIYGKID</sequence>
<dbReference type="NCBIfam" id="TIGR00284">
    <property type="entry name" value="dihydropteroate synthase-like protein"/>
    <property type="match status" value="1"/>
</dbReference>
<dbReference type="InterPro" id="IPR005236">
    <property type="entry name" value="Dihydropt_synth"/>
</dbReference>
<gene>
    <name evidence="2" type="ORF">LPQ35_06675</name>
</gene>
<dbReference type="Pfam" id="PF14251">
    <property type="entry name" value="PterinBD-DUF4346"/>
    <property type="match status" value="1"/>
</dbReference>